<evidence type="ECO:0000313" key="3">
    <source>
        <dbReference type="Proteomes" id="UP000033140"/>
    </source>
</evidence>
<reference evidence="2 3" key="1">
    <citation type="journal article" date="2011" name="J. Gen. Appl. Microbiol.">
        <title>Draft genome sequencing of the enigmatic yeast Saitoella complicata.</title>
        <authorList>
            <person name="Nishida H."/>
            <person name="Hamamoto M."/>
            <person name="Sugiyama J."/>
        </authorList>
    </citation>
    <scope>NUCLEOTIDE SEQUENCE [LARGE SCALE GENOMIC DNA]</scope>
    <source>
        <strain evidence="2 3">NRRL Y-17804</strain>
    </source>
</reference>
<dbReference type="Proteomes" id="UP000033140">
    <property type="component" value="Unassembled WGS sequence"/>
</dbReference>
<reference evidence="2 3" key="3">
    <citation type="journal article" date="2015" name="Genome Announc.">
        <title>Draft Genome Sequence of the Archiascomycetous Yeast Saitoella complicata.</title>
        <authorList>
            <person name="Yamauchi K."/>
            <person name="Kondo S."/>
            <person name="Hamamoto M."/>
            <person name="Takahashi Y."/>
            <person name="Ogura Y."/>
            <person name="Hayashi T."/>
            <person name="Nishida H."/>
        </authorList>
    </citation>
    <scope>NUCLEOTIDE SEQUENCE [LARGE SCALE GENOMIC DNA]</scope>
    <source>
        <strain evidence="2 3">NRRL Y-17804</strain>
    </source>
</reference>
<evidence type="ECO:0000256" key="1">
    <source>
        <dbReference type="SAM" id="MobiDB-lite"/>
    </source>
</evidence>
<dbReference type="AlphaFoldDB" id="A0A0E9NGL4"/>
<organism evidence="2 3">
    <name type="scientific">Saitoella complicata (strain BCRC 22490 / CBS 7301 / JCM 7358 / NBRC 10748 / NRRL Y-17804)</name>
    <dbReference type="NCBI Taxonomy" id="698492"/>
    <lineage>
        <taxon>Eukaryota</taxon>
        <taxon>Fungi</taxon>
        <taxon>Dikarya</taxon>
        <taxon>Ascomycota</taxon>
        <taxon>Taphrinomycotina</taxon>
        <taxon>Taphrinomycotina incertae sedis</taxon>
        <taxon>Saitoella</taxon>
    </lineage>
</organism>
<protein>
    <submittedName>
        <fullName evidence="2">Uncharacterized protein</fullName>
    </submittedName>
</protein>
<evidence type="ECO:0000313" key="2">
    <source>
        <dbReference type="EMBL" id="GAO49017.1"/>
    </source>
</evidence>
<keyword evidence="3" id="KW-1185">Reference proteome</keyword>
<feature type="compositionally biased region" description="Basic and acidic residues" evidence="1">
    <location>
        <begin position="41"/>
        <end position="62"/>
    </location>
</feature>
<reference evidence="2 3" key="2">
    <citation type="journal article" date="2014" name="J. Gen. Appl. Microbiol.">
        <title>The early diverging ascomycetous budding yeast Saitoella complicata has three histone deacetylases belonging to the Clr6, Hos2, and Rpd3 lineages.</title>
        <authorList>
            <person name="Nishida H."/>
            <person name="Matsumoto T."/>
            <person name="Kondo S."/>
            <person name="Hamamoto M."/>
            <person name="Yoshikawa H."/>
        </authorList>
    </citation>
    <scope>NUCLEOTIDE SEQUENCE [LARGE SCALE GENOMIC DNA]</scope>
    <source>
        <strain evidence="2 3">NRRL Y-17804</strain>
    </source>
</reference>
<feature type="region of interest" description="Disordered" evidence="1">
    <location>
        <begin position="1"/>
        <end position="138"/>
    </location>
</feature>
<feature type="compositionally biased region" description="Polar residues" evidence="1">
    <location>
        <begin position="88"/>
        <end position="97"/>
    </location>
</feature>
<comment type="caution">
    <text evidence="2">The sequence shown here is derived from an EMBL/GenBank/DDBJ whole genome shotgun (WGS) entry which is preliminary data.</text>
</comment>
<dbReference type="EMBL" id="BACD03000019">
    <property type="protein sequence ID" value="GAO49017.1"/>
    <property type="molecule type" value="Genomic_DNA"/>
</dbReference>
<feature type="compositionally biased region" description="Low complexity" evidence="1">
    <location>
        <begin position="98"/>
        <end position="123"/>
    </location>
</feature>
<gene>
    <name evidence="2" type="ORF">G7K_3178-t1</name>
</gene>
<proteinExistence type="predicted"/>
<sequence length="138" mass="13751">MVENHCSSTGIDTNGNDAATTTSTKSVGTAVGESYASDAQKPADEDQEEGKPEGTKRTENGKEAGPSPLPEKKVKTGVGDPAAEKVSTPRTIKRSTNSPATGDAPPSSSAPAPTALVPTAGAAQEKVATMEGASPTAA</sequence>
<accession>A0A0E9NGL4</accession>
<feature type="compositionally biased region" description="Polar residues" evidence="1">
    <location>
        <begin position="1"/>
        <end position="27"/>
    </location>
</feature>
<name>A0A0E9NGL4_SAICN</name>